<dbReference type="CDD" id="cd00293">
    <property type="entry name" value="USP-like"/>
    <property type="match status" value="1"/>
</dbReference>
<dbReference type="SUPFAM" id="SSF52402">
    <property type="entry name" value="Adenine nucleotide alpha hydrolases-like"/>
    <property type="match status" value="1"/>
</dbReference>
<dbReference type="Gene3D" id="3.40.50.620">
    <property type="entry name" value="HUPs"/>
    <property type="match status" value="1"/>
</dbReference>
<dbReference type="RefSeq" id="WP_062514067.1">
    <property type="nucleotide sequence ID" value="NZ_QQBC01000006.1"/>
</dbReference>
<dbReference type="InterPro" id="IPR006015">
    <property type="entry name" value="Universal_stress_UspA"/>
</dbReference>
<evidence type="ECO:0000259" key="2">
    <source>
        <dbReference type="Pfam" id="PF00582"/>
    </source>
</evidence>
<reference evidence="3 4" key="1">
    <citation type="submission" date="2018-07" db="EMBL/GenBank/DDBJ databases">
        <title>Genomic Encyclopedia of Type Strains, Phase IV (KMG-IV): sequencing the most valuable type-strain genomes for metagenomic binning, comparative biology and taxonomic classification.</title>
        <authorList>
            <person name="Goeker M."/>
        </authorList>
    </citation>
    <scope>NUCLEOTIDE SEQUENCE [LARGE SCALE GENOMIC DNA]</scope>
    <source>
        <strain evidence="3 4">DSM 44290</strain>
    </source>
</reference>
<comment type="caution">
    <text evidence="3">The sequence shown here is derived from an EMBL/GenBank/DDBJ whole genome shotgun (WGS) entry which is preliminary data.</text>
</comment>
<dbReference type="Pfam" id="PF00582">
    <property type="entry name" value="Usp"/>
    <property type="match status" value="1"/>
</dbReference>
<dbReference type="InterPro" id="IPR014729">
    <property type="entry name" value="Rossmann-like_a/b/a_fold"/>
</dbReference>
<gene>
    <name evidence="3" type="ORF">DFR76_106369</name>
</gene>
<feature type="domain" description="UspA" evidence="2">
    <location>
        <begin position="4"/>
        <end position="147"/>
    </location>
</feature>
<name>A0A370I429_9NOCA</name>
<evidence type="ECO:0000313" key="4">
    <source>
        <dbReference type="Proteomes" id="UP000254869"/>
    </source>
</evidence>
<sequence length="150" mass="15644">MTAYRTIVVGTDGSDSSYVAVEKAAALAGAAGATLYLACAYYPTDDRDVAAAADVLKDEAYQVRGSAPTHEILRTGRDRATAAGATNIVERAVVGEPVESLLTLVKEVSADLLVVGNRGLNTLTGRLLGSVPSDVARKSRTDVLIVHTVR</sequence>
<dbReference type="Proteomes" id="UP000254869">
    <property type="component" value="Unassembled WGS sequence"/>
</dbReference>
<proteinExistence type="inferred from homology"/>
<dbReference type="EMBL" id="QQBC01000006">
    <property type="protein sequence ID" value="RDI65497.1"/>
    <property type="molecule type" value="Genomic_DNA"/>
</dbReference>
<dbReference type="PANTHER" id="PTHR46268">
    <property type="entry name" value="STRESS RESPONSE PROTEIN NHAX"/>
    <property type="match status" value="1"/>
</dbReference>
<dbReference type="InterPro" id="IPR006016">
    <property type="entry name" value="UspA"/>
</dbReference>
<dbReference type="PANTHER" id="PTHR46268:SF6">
    <property type="entry name" value="UNIVERSAL STRESS PROTEIN UP12"/>
    <property type="match status" value="1"/>
</dbReference>
<dbReference type="AlphaFoldDB" id="A0A370I429"/>
<evidence type="ECO:0000256" key="1">
    <source>
        <dbReference type="ARBA" id="ARBA00008791"/>
    </source>
</evidence>
<accession>A0A370I429</accession>
<keyword evidence="4" id="KW-1185">Reference proteome</keyword>
<organism evidence="3 4">
    <name type="scientific">Nocardia pseudobrasiliensis</name>
    <dbReference type="NCBI Taxonomy" id="45979"/>
    <lineage>
        <taxon>Bacteria</taxon>
        <taxon>Bacillati</taxon>
        <taxon>Actinomycetota</taxon>
        <taxon>Actinomycetes</taxon>
        <taxon>Mycobacteriales</taxon>
        <taxon>Nocardiaceae</taxon>
        <taxon>Nocardia</taxon>
    </lineage>
</organism>
<evidence type="ECO:0000313" key="3">
    <source>
        <dbReference type="EMBL" id="RDI65497.1"/>
    </source>
</evidence>
<comment type="similarity">
    <text evidence="1">Belongs to the universal stress protein A family.</text>
</comment>
<dbReference type="PRINTS" id="PR01438">
    <property type="entry name" value="UNVRSLSTRESS"/>
</dbReference>
<protein>
    <submittedName>
        <fullName evidence="3">Nucleotide-binding universal stress UspA family protein</fullName>
    </submittedName>
</protein>
<dbReference type="STRING" id="1210086.GCA_001613105_02072"/>